<organism evidence="2 3">
    <name type="scientific">Pleurodeles waltl</name>
    <name type="common">Iberian ribbed newt</name>
    <dbReference type="NCBI Taxonomy" id="8319"/>
    <lineage>
        <taxon>Eukaryota</taxon>
        <taxon>Metazoa</taxon>
        <taxon>Chordata</taxon>
        <taxon>Craniata</taxon>
        <taxon>Vertebrata</taxon>
        <taxon>Euteleostomi</taxon>
        <taxon>Amphibia</taxon>
        <taxon>Batrachia</taxon>
        <taxon>Caudata</taxon>
        <taxon>Salamandroidea</taxon>
        <taxon>Salamandridae</taxon>
        <taxon>Pleurodelinae</taxon>
        <taxon>Pleurodeles</taxon>
    </lineage>
</organism>
<dbReference type="EMBL" id="JANPWB010000001">
    <property type="protein sequence ID" value="KAJ1214032.1"/>
    <property type="molecule type" value="Genomic_DNA"/>
</dbReference>
<feature type="compositionally biased region" description="Basic and acidic residues" evidence="1">
    <location>
        <begin position="52"/>
        <end position="62"/>
    </location>
</feature>
<feature type="compositionally biased region" description="Polar residues" evidence="1">
    <location>
        <begin position="63"/>
        <end position="75"/>
    </location>
</feature>
<dbReference type="AlphaFoldDB" id="A0AAV7WMF1"/>
<sequence>MPTARALRIEATTGRWHRSNHQSPLQKIAWTLTVREIEVETRPSGSRTRGPRFTDRGHDGRQYRSNHQSSQQRSLGHSLREELEVGGRRPLGRCRRETWQKQTHPEPRQRTAGGSGRSGQKPAIICRTETTRT</sequence>
<feature type="compositionally biased region" description="Basic and acidic residues" evidence="1">
    <location>
        <begin position="78"/>
        <end position="87"/>
    </location>
</feature>
<proteinExistence type="predicted"/>
<evidence type="ECO:0000313" key="2">
    <source>
        <dbReference type="EMBL" id="KAJ1214032.1"/>
    </source>
</evidence>
<comment type="caution">
    <text evidence="2">The sequence shown here is derived from an EMBL/GenBank/DDBJ whole genome shotgun (WGS) entry which is preliminary data.</text>
</comment>
<feature type="compositionally biased region" description="Basic and acidic residues" evidence="1">
    <location>
        <begin position="94"/>
        <end position="109"/>
    </location>
</feature>
<protein>
    <submittedName>
        <fullName evidence="2">Uncharacterized protein</fullName>
    </submittedName>
</protein>
<reference evidence="2" key="1">
    <citation type="journal article" date="2022" name="bioRxiv">
        <title>Sequencing and chromosome-scale assembly of the giantPleurodeles waltlgenome.</title>
        <authorList>
            <person name="Brown T."/>
            <person name="Elewa A."/>
            <person name="Iarovenko S."/>
            <person name="Subramanian E."/>
            <person name="Araus A.J."/>
            <person name="Petzold A."/>
            <person name="Susuki M."/>
            <person name="Suzuki K.-i.T."/>
            <person name="Hayashi T."/>
            <person name="Toyoda A."/>
            <person name="Oliveira C."/>
            <person name="Osipova E."/>
            <person name="Leigh N.D."/>
            <person name="Simon A."/>
            <person name="Yun M.H."/>
        </authorList>
    </citation>
    <scope>NUCLEOTIDE SEQUENCE</scope>
    <source>
        <strain evidence="2">20211129_DDA</strain>
        <tissue evidence="2">Liver</tissue>
    </source>
</reference>
<dbReference type="Proteomes" id="UP001066276">
    <property type="component" value="Chromosome 1_1"/>
</dbReference>
<name>A0AAV7WMF1_PLEWA</name>
<feature type="region of interest" description="Disordered" evidence="1">
    <location>
        <begin position="38"/>
        <end position="133"/>
    </location>
</feature>
<keyword evidence="3" id="KW-1185">Reference proteome</keyword>
<gene>
    <name evidence="2" type="ORF">NDU88_001660</name>
</gene>
<evidence type="ECO:0000313" key="3">
    <source>
        <dbReference type="Proteomes" id="UP001066276"/>
    </source>
</evidence>
<accession>A0AAV7WMF1</accession>
<evidence type="ECO:0000256" key="1">
    <source>
        <dbReference type="SAM" id="MobiDB-lite"/>
    </source>
</evidence>